<dbReference type="EMBL" id="KZ293691">
    <property type="protein sequence ID" value="PBK85450.1"/>
    <property type="molecule type" value="Genomic_DNA"/>
</dbReference>
<evidence type="ECO:0000313" key="2">
    <source>
        <dbReference type="Proteomes" id="UP000217790"/>
    </source>
</evidence>
<protein>
    <submittedName>
        <fullName evidence="1">Uncharacterized protein</fullName>
    </submittedName>
</protein>
<accession>A0A2H3CUC0</accession>
<dbReference type="Proteomes" id="UP000217790">
    <property type="component" value="Unassembled WGS sequence"/>
</dbReference>
<reference evidence="2" key="1">
    <citation type="journal article" date="2017" name="Nat. Ecol. Evol.">
        <title>Genome expansion and lineage-specific genetic innovations in the forest pathogenic fungi Armillaria.</title>
        <authorList>
            <person name="Sipos G."/>
            <person name="Prasanna A.N."/>
            <person name="Walter M.C."/>
            <person name="O'Connor E."/>
            <person name="Balint B."/>
            <person name="Krizsan K."/>
            <person name="Kiss B."/>
            <person name="Hess J."/>
            <person name="Varga T."/>
            <person name="Slot J."/>
            <person name="Riley R."/>
            <person name="Boka B."/>
            <person name="Rigling D."/>
            <person name="Barry K."/>
            <person name="Lee J."/>
            <person name="Mihaltcheva S."/>
            <person name="LaButti K."/>
            <person name="Lipzen A."/>
            <person name="Waldron R."/>
            <person name="Moloney N.M."/>
            <person name="Sperisen C."/>
            <person name="Kredics L."/>
            <person name="Vagvoelgyi C."/>
            <person name="Patrignani A."/>
            <person name="Fitzpatrick D."/>
            <person name="Nagy I."/>
            <person name="Doyle S."/>
            <person name="Anderson J.B."/>
            <person name="Grigoriev I.V."/>
            <person name="Gueldener U."/>
            <person name="Muensterkoetter M."/>
            <person name="Nagy L.G."/>
        </authorList>
    </citation>
    <scope>NUCLEOTIDE SEQUENCE [LARGE SCALE GENOMIC DNA]</scope>
    <source>
        <strain evidence="2">Ar21-2</strain>
    </source>
</reference>
<organism evidence="1 2">
    <name type="scientific">Armillaria gallica</name>
    <name type="common">Bulbous honey fungus</name>
    <name type="synonym">Armillaria bulbosa</name>
    <dbReference type="NCBI Taxonomy" id="47427"/>
    <lineage>
        <taxon>Eukaryota</taxon>
        <taxon>Fungi</taxon>
        <taxon>Dikarya</taxon>
        <taxon>Basidiomycota</taxon>
        <taxon>Agaricomycotina</taxon>
        <taxon>Agaricomycetes</taxon>
        <taxon>Agaricomycetidae</taxon>
        <taxon>Agaricales</taxon>
        <taxon>Marasmiineae</taxon>
        <taxon>Physalacriaceae</taxon>
        <taxon>Armillaria</taxon>
    </lineage>
</organism>
<proteinExistence type="predicted"/>
<keyword evidence="2" id="KW-1185">Reference proteome</keyword>
<dbReference type="InParanoid" id="A0A2H3CUC0"/>
<gene>
    <name evidence="1" type="ORF">ARMGADRAFT_1169696</name>
</gene>
<evidence type="ECO:0000313" key="1">
    <source>
        <dbReference type="EMBL" id="PBK85450.1"/>
    </source>
</evidence>
<dbReference type="AlphaFoldDB" id="A0A2H3CUC0"/>
<sequence>MRPRLDLTVEIELYRHLVLKCTNHKCRDIAPSSIRRFKDGLKSTDLSACKTHWRISRSFIIECHTTFSSKDIPATIVDVTLRSKQLQAGGYFWLMSGRLQPGLWKALFIRLHLVVICPYLLNLQYSLNEHRIPAMPYIAGLGVSNNVQTYSKHGDAFKYLPDKVNLCHPVSSRAKSHYFWLTSMDPGANEHLIVAHDGAMGF</sequence>
<name>A0A2H3CUC0_ARMGA</name>